<dbReference type="RefSeq" id="WP_053993699.1">
    <property type="nucleotide sequence ID" value="NZ_CP065643.1"/>
</dbReference>
<reference evidence="3 4" key="1">
    <citation type="submission" date="2015-07" db="EMBL/GenBank/DDBJ databases">
        <title>Genome sequencing project for genomic taxonomy and phylogenomics of Bacillus-like bacteria.</title>
        <authorList>
            <person name="Liu B."/>
            <person name="Wang J."/>
            <person name="Zhu Y."/>
            <person name="Liu G."/>
            <person name="Chen Q."/>
            <person name="Chen Z."/>
            <person name="Che J."/>
            <person name="Ge C."/>
            <person name="Shi H."/>
            <person name="Pan Z."/>
            <person name="Liu X."/>
        </authorList>
    </citation>
    <scope>NUCLEOTIDE SEQUENCE [LARGE SCALE GENOMIC DNA]</scope>
    <source>
        <strain evidence="3 4">DSM 54</strain>
    </source>
</reference>
<protein>
    <recommendedName>
        <fullName evidence="2">Lipid/polyisoprenoid-binding YceI-like domain-containing protein</fullName>
    </recommendedName>
</protein>
<dbReference type="Pfam" id="PF04264">
    <property type="entry name" value="YceI"/>
    <property type="match status" value="1"/>
</dbReference>
<evidence type="ECO:0000256" key="1">
    <source>
        <dbReference type="ARBA" id="ARBA00008812"/>
    </source>
</evidence>
<dbReference type="SMART" id="SM00867">
    <property type="entry name" value="YceI"/>
    <property type="match status" value="1"/>
</dbReference>
<dbReference type="InterPro" id="IPR007372">
    <property type="entry name" value="Lipid/polyisoprenoid-bd_YceI"/>
</dbReference>
<feature type="domain" description="Lipid/polyisoprenoid-binding YceI-like" evidence="2">
    <location>
        <begin position="3"/>
        <end position="173"/>
    </location>
</feature>
<comment type="caution">
    <text evidence="3">The sequence shown here is derived from an EMBL/GenBank/DDBJ whole genome shotgun (WGS) entry which is preliminary data.</text>
</comment>
<accession>A0A0N0CW09</accession>
<sequence>MAKWNIDLGHSAINFEVKHMMVSKVKGVFDQYSADIEATDLTDLTTANISFTIDPASINTRSEDRDNHLKAADFFDTEQYPTITFKSTNITKKSDNEYAVTGDLTIKDVTKSVTFDTEFNGKGTNPWGQEVYGFEAKTTINREEFGLTWNAALETGGVLVGKDIKVAVELEVNPA</sequence>
<keyword evidence="4" id="KW-1185">Reference proteome</keyword>
<dbReference type="OrthoDB" id="9811006at2"/>
<dbReference type="EMBL" id="LGCI01000005">
    <property type="protein sequence ID" value="KOY82445.1"/>
    <property type="molecule type" value="Genomic_DNA"/>
</dbReference>
<dbReference type="PANTHER" id="PTHR34406:SF1">
    <property type="entry name" value="PROTEIN YCEI"/>
    <property type="match status" value="1"/>
</dbReference>
<dbReference type="PANTHER" id="PTHR34406">
    <property type="entry name" value="PROTEIN YCEI"/>
    <property type="match status" value="1"/>
</dbReference>
<dbReference type="InterPro" id="IPR036761">
    <property type="entry name" value="TTHA0802/YceI-like_sf"/>
</dbReference>
<evidence type="ECO:0000259" key="2">
    <source>
        <dbReference type="SMART" id="SM00867"/>
    </source>
</evidence>
<gene>
    <name evidence="3" type="ORF">ADM90_03640</name>
</gene>
<evidence type="ECO:0000313" key="3">
    <source>
        <dbReference type="EMBL" id="KOY82445.1"/>
    </source>
</evidence>
<dbReference type="Proteomes" id="UP000037977">
    <property type="component" value="Unassembled WGS sequence"/>
</dbReference>
<organism evidence="3 4">
    <name type="scientific">Lysinibacillus macroides</name>
    <dbReference type="NCBI Taxonomy" id="33935"/>
    <lineage>
        <taxon>Bacteria</taxon>
        <taxon>Bacillati</taxon>
        <taxon>Bacillota</taxon>
        <taxon>Bacilli</taxon>
        <taxon>Bacillales</taxon>
        <taxon>Bacillaceae</taxon>
        <taxon>Lysinibacillus</taxon>
    </lineage>
</organism>
<evidence type="ECO:0000313" key="4">
    <source>
        <dbReference type="Proteomes" id="UP000037977"/>
    </source>
</evidence>
<proteinExistence type="inferred from homology"/>
<dbReference type="AlphaFoldDB" id="A0A0N0CW09"/>
<dbReference type="PATRIC" id="fig|33935.3.peg.137"/>
<name>A0A0N0CW09_9BACI</name>
<dbReference type="Gene3D" id="2.40.128.110">
    <property type="entry name" value="Lipid/polyisoprenoid-binding, YceI-like"/>
    <property type="match status" value="1"/>
</dbReference>
<dbReference type="SUPFAM" id="SSF101874">
    <property type="entry name" value="YceI-like"/>
    <property type="match status" value="1"/>
</dbReference>
<comment type="similarity">
    <text evidence="1">Belongs to the UPF0312 family.</text>
</comment>